<organism evidence="1 2">
    <name type="scientific">Salibacterium halotolerans</name>
    <dbReference type="NCBI Taxonomy" id="1884432"/>
    <lineage>
        <taxon>Bacteria</taxon>
        <taxon>Bacillati</taxon>
        <taxon>Bacillota</taxon>
        <taxon>Bacilli</taxon>
        <taxon>Bacillales</taxon>
        <taxon>Bacillaceae</taxon>
    </lineage>
</organism>
<proteinExistence type="predicted"/>
<keyword evidence="2" id="KW-1185">Reference proteome</keyword>
<dbReference type="Proteomes" id="UP000198892">
    <property type="component" value="Unassembled WGS sequence"/>
</dbReference>
<evidence type="ECO:0008006" key="3">
    <source>
        <dbReference type="Google" id="ProtNLM"/>
    </source>
</evidence>
<dbReference type="AlphaFoldDB" id="A0A1I5UX19"/>
<protein>
    <recommendedName>
        <fullName evidence="3">Cysteine-rich VLP</fullName>
    </recommendedName>
</protein>
<evidence type="ECO:0000313" key="1">
    <source>
        <dbReference type="EMBL" id="SFP99246.1"/>
    </source>
</evidence>
<name>A0A1I5UX19_9BACI</name>
<dbReference type="STRING" id="1884432.SAMN05518683_11472"/>
<reference evidence="2" key="1">
    <citation type="submission" date="2016-10" db="EMBL/GenBank/DDBJ databases">
        <authorList>
            <person name="Varghese N."/>
            <person name="Submissions S."/>
        </authorList>
    </citation>
    <scope>NUCLEOTIDE SEQUENCE [LARGE SCALE GENOMIC DNA]</scope>
    <source>
        <strain evidence="2">S7</strain>
    </source>
</reference>
<sequence length="118" mass="13675">MSLREDLKRQASEQCATYAGDGNCLLDRPCVFFDKSSDEIKRCPYFENCVLPADETLEARYWRSTGTGEDLPDCRKCGEPFHPKSNAQKYCGDCRAETQKEQARKRQRELRRNKRATT</sequence>
<dbReference type="EMBL" id="FOXD01000014">
    <property type="protein sequence ID" value="SFP99246.1"/>
    <property type="molecule type" value="Genomic_DNA"/>
</dbReference>
<evidence type="ECO:0000313" key="2">
    <source>
        <dbReference type="Proteomes" id="UP000198892"/>
    </source>
</evidence>
<gene>
    <name evidence="1" type="ORF">SAMN05518683_11472</name>
</gene>
<accession>A0A1I5UX19</accession>